<keyword evidence="1" id="KW-0812">Transmembrane</keyword>
<keyword evidence="3" id="KW-0012">Acyltransferase</keyword>
<dbReference type="PANTHER" id="PTHR37312:SF1">
    <property type="entry name" value="MEMBRANE-BOUND ACYLTRANSFERASE YKRP-RELATED"/>
    <property type="match status" value="1"/>
</dbReference>
<evidence type="ECO:0000256" key="1">
    <source>
        <dbReference type="SAM" id="Phobius"/>
    </source>
</evidence>
<feature type="transmembrane region" description="Helical" evidence="1">
    <location>
        <begin position="45"/>
        <end position="62"/>
    </location>
</feature>
<feature type="domain" description="Acyltransferase 3" evidence="2">
    <location>
        <begin position="8"/>
        <end position="322"/>
    </location>
</feature>
<dbReference type="Proteomes" id="UP001198148">
    <property type="component" value="Unassembled WGS sequence"/>
</dbReference>
<dbReference type="InterPro" id="IPR052734">
    <property type="entry name" value="Nod_factor_acetyltransferase"/>
</dbReference>
<dbReference type="AlphaFoldDB" id="A0AAW4U2R7"/>
<accession>A0AAW4U2R7</accession>
<feature type="transmembrane region" description="Helical" evidence="1">
    <location>
        <begin position="83"/>
        <end position="102"/>
    </location>
</feature>
<proteinExistence type="predicted"/>
<sequence length="365" mass="39494">MSGSKRVEWIDVAKGVGIVLVSFGHLRNGDGESVWLPALDAPIDAIYLFHMPLFFLLGGLTFSRRGGFKAFLVRKAKTLLVPYYVFSLYFLAKPFAILLIPSMRAAFQTSHDYGIAHQFLDVLVMGNGLWFLMAFFVGECLMYGLTSLTDNGRVLAAIGMASVILSTFVSSQTGWPTLPFQIVAGVKAAGYMCVGYVLKEWLKAIPRGRAGVSSACAAIVFLTLAVPAVAGIVPDGPALLTASVAAAFLGTFTVIWLCIAVGSCRMLAYIGRYSLVYYALNALTLNIMKIGLFRVIGIDVASAPWFSQLLAGLAATALALVILTIANLFVQRWMWWAIGKNAHNPVGGCGRFLGDRTERFSYVQS</sequence>
<feature type="transmembrane region" description="Helical" evidence="1">
    <location>
        <begin position="178"/>
        <end position="198"/>
    </location>
</feature>
<evidence type="ECO:0000313" key="3">
    <source>
        <dbReference type="EMBL" id="MCB5645704.1"/>
    </source>
</evidence>
<organism evidence="3 4">
    <name type="scientific">Bifidobacterium breve</name>
    <dbReference type="NCBI Taxonomy" id="1685"/>
    <lineage>
        <taxon>Bacteria</taxon>
        <taxon>Bacillati</taxon>
        <taxon>Actinomycetota</taxon>
        <taxon>Actinomycetes</taxon>
        <taxon>Bifidobacteriales</taxon>
        <taxon>Bifidobacteriaceae</taxon>
        <taxon>Bifidobacterium</taxon>
    </lineage>
</organism>
<feature type="transmembrane region" description="Helical" evidence="1">
    <location>
        <begin position="309"/>
        <end position="330"/>
    </location>
</feature>
<reference evidence="3" key="1">
    <citation type="submission" date="2021-10" db="EMBL/GenBank/DDBJ databases">
        <title>Collection of gut derived symbiotic bacterial strains cultured from healthy donors.</title>
        <authorList>
            <person name="Lin H."/>
            <person name="Littmann E."/>
            <person name="Claire K."/>
            <person name="Pamer E."/>
        </authorList>
    </citation>
    <scope>NUCLEOTIDE SEQUENCE</scope>
    <source>
        <strain evidence="3">MSK.23.105</strain>
    </source>
</reference>
<keyword evidence="3" id="KW-0808">Transferase</keyword>
<comment type="caution">
    <text evidence="3">The sequence shown here is derived from an EMBL/GenBank/DDBJ whole genome shotgun (WGS) entry which is preliminary data.</text>
</comment>
<feature type="transmembrane region" description="Helical" evidence="1">
    <location>
        <begin position="275"/>
        <end position="297"/>
    </location>
</feature>
<feature type="transmembrane region" description="Helical" evidence="1">
    <location>
        <begin position="122"/>
        <end position="142"/>
    </location>
</feature>
<evidence type="ECO:0000259" key="2">
    <source>
        <dbReference type="Pfam" id="PF01757"/>
    </source>
</evidence>
<feature type="transmembrane region" description="Helical" evidence="1">
    <location>
        <begin position="154"/>
        <end position="172"/>
    </location>
</feature>
<keyword evidence="1" id="KW-0472">Membrane</keyword>
<feature type="transmembrane region" description="Helical" evidence="1">
    <location>
        <begin position="239"/>
        <end position="263"/>
    </location>
</feature>
<dbReference type="InterPro" id="IPR002656">
    <property type="entry name" value="Acyl_transf_3_dom"/>
</dbReference>
<gene>
    <name evidence="3" type="ORF">LIP63_10135</name>
</gene>
<feature type="transmembrane region" description="Helical" evidence="1">
    <location>
        <begin position="210"/>
        <end position="233"/>
    </location>
</feature>
<dbReference type="GO" id="GO:0016747">
    <property type="term" value="F:acyltransferase activity, transferring groups other than amino-acyl groups"/>
    <property type="evidence" value="ECO:0007669"/>
    <property type="project" value="InterPro"/>
</dbReference>
<dbReference type="EMBL" id="JAJBPF010000043">
    <property type="protein sequence ID" value="MCB5645704.1"/>
    <property type="molecule type" value="Genomic_DNA"/>
</dbReference>
<dbReference type="RefSeq" id="WP_217297788.1">
    <property type="nucleotide sequence ID" value="NZ_JAHOCE010000049.1"/>
</dbReference>
<protein>
    <submittedName>
        <fullName evidence="3">Acyltransferase family protein</fullName>
    </submittedName>
</protein>
<dbReference type="PANTHER" id="PTHR37312">
    <property type="entry name" value="MEMBRANE-BOUND ACYLTRANSFERASE YKRP-RELATED"/>
    <property type="match status" value="1"/>
</dbReference>
<keyword evidence="1" id="KW-1133">Transmembrane helix</keyword>
<dbReference type="Pfam" id="PF01757">
    <property type="entry name" value="Acyl_transf_3"/>
    <property type="match status" value="1"/>
</dbReference>
<evidence type="ECO:0000313" key="4">
    <source>
        <dbReference type="Proteomes" id="UP001198148"/>
    </source>
</evidence>
<name>A0AAW4U2R7_BIFBR</name>